<evidence type="ECO:0000256" key="1">
    <source>
        <dbReference type="SAM" id="MobiDB-lite"/>
    </source>
</evidence>
<accession>A0A3P7JJF2</accession>
<dbReference type="OrthoDB" id="10528585at2759"/>
<sequence length="106" mass="12705">MKQMCSFQIRDPCDSDSPQTYHAFGVDHQYDKQCFVQDNVITCSCRDDLCNRDMEVVMRQWSRTRVEDPKFKECVEERLKRIKEELEEEEPPEQKVADTEKPRKTI</sequence>
<name>A0A3P7JJF2_STRVU</name>
<feature type="compositionally biased region" description="Basic and acidic residues" evidence="1">
    <location>
        <begin position="92"/>
        <end position="106"/>
    </location>
</feature>
<protein>
    <submittedName>
        <fullName evidence="2">Uncharacterized protein</fullName>
    </submittedName>
</protein>
<organism evidence="2 3">
    <name type="scientific">Strongylus vulgaris</name>
    <name type="common">Blood worm</name>
    <dbReference type="NCBI Taxonomy" id="40348"/>
    <lineage>
        <taxon>Eukaryota</taxon>
        <taxon>Metazoa</taxon>
        <taxon>Ecdysozoa</taxon>
        <taxon>Nematoda</taxon>
        <taxon>Chromadorea</taxon>
        <taxon>Rhabditida</taxon>
        <taxon>Rhabditina</taxon>
        <taxon>Rhabditomorpha</taxon>
        <taxon>Strongyloidea</taxon>
        <taxon>Strongylidae</taxon>
        <taxon>Strongylus</taxon>
    </lineage>
</organism>
<feature type="region of interest" description="Disordered" evidence="1">
    <location>
        <begin position="85"/>
        <end position="106"/>
    </location>
</feature>
<proteinExistence type="predicted"/>
<reference evidence="2 3" key="1">
    <citation type="submission" date="2018-11" db="EMBL/GenBank/DDBJ databases">
        <authorList>
            <consortium name="Pathogen Informatics"/>
        </authorList>
    </citation>
    <scope>NUCLEOTIDE SEQUENCE [LARGE SCALE GENOMIC DNA]</scope>
</reference>
<keyword evidence="3" id="KW-1185">Reference proteome</keyword>
<dbReference type="AlphaFoldDB" id="A0A3P7JJF2"/>
<dbReference type="EMBL" id="UYYB01096711">
    <property type="protein sequence ID" value="VDM76297.1"/>
    <property type="molecule type" value="Genomic_DNA"/>
</dbReference>
<gene>
    <name evidence="2" type="ORF">SVUK_LOCUS11295</name>
</gene>
<evidence type="ECO:0000313" key="3">
    <source>
        <dbReference type="Proteomes" id="UP000270094"/>
    </source>
</evidence>
<dbReference type="Proteomes" id="UP000270094">
    <property type="component" value="Unassembled WGS sequence"/>
</dbReference>
<evidence type="ECO:0000313" key="2">
    <source>
        <dbReference type="EMBL" id="VDM76297.1"/>
    </source>
</evidence>